<keyword evidence="3 6" id="KW-0547">Nucleotide-binding</keyword>
<evidence type="ECO:0000256" key="3">
    <source>
        <dbReference type="ARBA" id="ARBA00022741"/>
    </source>
</evidence>
<feature type="compositionally biased region" description="Polar residues" evidence="7">
    <location>
        <begin position="220"/>
        <end position="230"/>
    </location>
</feature>
<dbReference type="EMBL" id="MCGE01000001">
    <property type="protein sequence ID" value="ORZ25182.1"/>
    <property type="molecule type" value="Genomic_DNA"/>
</dbReference>
<dbReference type="PANTHER" id="PTHR48016">
    <property type="entry name" value="MAP KINASE KINASE KINASE SSK2-RELATED-RELATED"/>
    <property type="match status" value="1"/>
</dbReference>
<dbReference type="PROSITE" id="PS00108">
    <property type="entry name" value="PROTEIN_KINASE_ST"/>
    <property type="match status" value="1"/>
</dbReference>
<accession>A0A1X2J025</accession>
<dbReference type="PROSITE" id="PS50021">
    <property type="entry name" value="CH"/>
    <property type="match status" value="1"/>
</dbReference>
<feature type="domain" description="Calponin-homology (CH)" evidence="9">
    <location>
        <begin position="23"/>
        <end position="131"/>
    </location>
</feature>
<dbReference type="InterPro" id="IPR001715">
    <property type="entry name" value="CH_dom"/>
</dbReference>
<dbReference type="Pfam" id="PF00069">
    <property type="entry name" value="Pkinase"/>
    <property type="match status" value="1"/>
</dbReference>
<dbReference type="InterPro" id="IPR017441">
    <property type="entry name" value="Protein_kinase_ATP_BS"/>
</dbReference>
<evidence type="ECO:0000313" key="11">
    <source>
        <dbReference type="Proteomes" id="UP000193560"/>
    </source>
</evidence>
<dbReference type="PRINTS" id="PR00109">
    <property type="entry name" value="TYRKINASE"/>
</dbReference>
<dbReference type="InterPro" id="IPR011009">
    <property type="entry name" value="Kinase-like_dom_sf"/>
</dbReference>
<feature type="domain" description="Protein kinase" evidence="8">
    <location>
        <begin position="475"/>
        <end position="726"/>
    </location>
</feature>
<organism evidence="10 11">
    <name type="scientific">Absidia repens</name>
    <dbReference type="NCBI Taxonomy" id="90262"/>
    <lineage>
        <taxon>Eukaryota</taxon>
        <taxon>Fungi</taxon>
        <taxon>Fungi incertae sedis</taxon>
        <taxon>Mucoromycota</taxon>
        <taxon>Mucoromycotina</taxon>
        <taxon>Mucoromycetes</taxon>
        <taxon>Mucorales</taxon>
        <taxon>Cunninghamellaceae</taxon>
        <taxon>Absidia</taxon>
    </lineage>
</organism>
<evidence type="ECO:0000313" key="10">
    <source>
        <dbReference type="EMBL" id="ORZ25182.1"/>
    </source>
</evidence>
<keyword evidence="1" id="KW-0723">Serine/threonine-protein kinase</keyword>
<dbReference type="InterPro" id="IPR036872">
    <property type="entry name" value="CH_dom_sf"/>
</dbReference>
<feature type="compositionally biased region" description="Polar residues" evidence="7">
    <location>
        <begin position="409"/>
        <end position="425"/>
    </location>
</feature>
<keyword evidence="5 6" id="KW-0067">ATP-binding</keyword>
<name>A0A1X2J025_9FUNG</name>
<keyword evidence="11" id="KW-1185">Reference proteome</keyword>
<dbReference type="OrthoDB" id="8693905at2759"/>
<evidence type="ECO:0000256" key="6">
    <source>
        <dbReference type="PROSITE-ProRule" id="PRU10141"/>
    </source>
</evidence>
<sequence length="842" mass="93663">MYKRKSRPTSFSHADRICDQLRVEQQQSNLLAAKIFLETSLDTKLCEDLHKELQDGVILCRLINCMKPGAIASIGRKNIPFVKMANISLFLQGAKDLGLQNSDLFQTVDLYEAKDMAAVINTILTFARICNKDGKSIESFGNYQKQNRRQSSTTTTAQQKPNQQQPYHSTHRHVKNIFQQQQHLSPDITSHHQLQSPKCTNGFTPGGTDAKVEGSRHTYSHLTQKSTRSTESNKKQLPMTNDSGYGSLTRHRQNSNSTPTQIMDALYDDENEGNDYRLHEGRFGSRDQQQASSHLQVHGGPCIIRKRFSQTSLNMDPSLSPPPQRPTLPTKVNSESVIDSATTLPPYPVPIQSTPSVAPRTLSASPLPLLPKKNKDTLSSSIATTIATATTPTPSSSSSLFGRTSTPSYSTMKQHRTNGLDSNGKQSRRVSNPVIGTAHSNIDKNGSVGIKDQRRLTVRISLKKRGKPTKRSTHFLLGDCVGKGQFGSVYRALDMHTGEIVAVKRISVEDTQVEDDIMQEINLLRGMTCPHIVRYIGFAQDEIYMNIVLEYVENGSLLSTLKAFGSLPEKLVGSYTYKILKGLEYLHSHDVVHCDLKAANILTTKTGDIKLTDFGVSLNLKIKQEDGKGTPAGTPNWMAPEVIEMKGACYKSDIWSLACTITELLTGKPPYADLISMSALYHIVEDDCPPLPENISNDLRDFLLLCFRKDPELRPTASELLHHPWLQSIKSEASQPTSPMDTTYLPNLDKIDEKNRAPIDCVGNKANDSFETTVCRLIDQQQLQTIDAGDTYEDADSDINVDDDTNSQVTILTCDNNYLDLIGKPGQHVFTRTRLENLFLQL</sequence>
<feature type="region of interest" description="Disordered" evidence="7">
    <location>
        <begin position="182"/>
        <end position="260"/>
    </location>
</feature>
<feature type="region of interest" description="Disordered" evidence="7">
    <location>
        <begin position="141"/>
        <end position="169"/>
    </location>
</feature>
<feature type="compositionally biased region" description="Low complexity" evidence="7">
    <location>
        <begin position="389"/>
        <end position="408"/>
    </location>
</feature>
<feature type="compositionally biased region" description="Low complexity" evidence="7">
    <location>
        <begin position="149"/>
        <end position="160"/>
    </location>
</feature>
<reference evidence="10 11" key="1">
    <citation type="submission" date="2016-07" db="EMBL/GenBank/DDBJ databases">
        <title>Pervasive Adenine N6-methylation of Active Genes in Fungi.</title>
        <authorList>
            <consortium name="DOE Joint Genome Institute"/>
            <person name="Mondo S.J."/>
            <person name="Dannebaum R.O."/>
            <person name="Kuo R.C."/>
            <person name="Labutti K."/>
            <person name="Haridas S."/>
            <person name="Kuo A."/>
            <person name="Salamov A."/>
            <person name="Ahrendt S.R."/>
            <person name="Lipzen A."/>
            <person name="Sullivan W."/>
            <person name="Andreopoulos W.B."/>
            <person name="Clum A."/>
            <person name="Lindquist E."/>
            <person name="Daum C."/>
            <person name="Ramamoorthy G.K."/>
            <person name="Gryganskyi A."/>
            <person name="Culley D."/>
            <person name="Magnuson J.K."/>
            <person name="James T.Y."/>
            <person name="O'Malley M.A."/>
            <person name="Stajich J.E."/>
            <person name="Spatafora J.W."/>
            <person name="Visel A."/>
            <person name="Grigoriev I.V."/>
        </authorList>
    </citation>
    <scope>NUCLEOTIDE SEQUENCE [LARGE SCALE GENOMIC DNA]</scope>
    <source>
        <strain evidence="10 11">NRRL 1336</strain>
    </source>
</reference>
<dbReference type="Gene3D" id="1.10.510.10">
    <property type="entry name" value="Transferase(Phosphotransferase) domain 1"/>
    <property type="match status" value="1"/>
</dbReference>
<proteinExistence type="predicted"/>
<feature type="region of interest" description="Disordered" evidence="7">
    <location>
        <begin position="312"/>
        <end position="331"/>
    </location>
</feature>
<dbReference type="PANTHER" id="PTHR48016:SF4">
    <property type="entry name" value="PROTEIN KINASE DOMAIN-CONTAINING PROTEIN"/>
    <property type="match status" value="1"/>
</dbReference>
<dbReference type="GO" id="GO:0005524">
    <property type="term" value="F:ATP binding"/>
    <property type="evidence" value="ECO:0007669"/>
    <property type="project" value="UniProtKB-UniRule"/>
</dbReference>
<evidence type="ECO:0000256" key="5">
    <source>
        <dbReference type="ARBA" id="ARBA00022840"/>
    </source>
</evidence>
<dbReference type="AlphaFoldDB" id="A0A1X2J025"/>
<dbReference type="InterPro" id="IPR001245">
    <property type="entry name" value="Ser-Thr/Tyr_kinase_cat_dom"/>
</dbReference>
<dbReference type="CDD" id="cd06627">
    <property type="entry name" value="STKc_Cdc7_like"/>
    <property type="match status" value="1"/>
</dbReference>
<dbReference type="PROSITE" id="PS50011">
    <property type="entry name" value="PROTEIN_KINASE_DOM"/>
    <property type="match status" value="1"/>
</dbReference>
<dbReference type="SUPFAM" id="SSF56112">
    <property type="entry name" value="Protein kinase-like (PK-like)"/>
    <property type="match status" value="1"/>
</dbReference>
<keyword evidence="4 10" id="KW-0418">Kinase</keyword>
<dbReference type="InterPro" id="IPR000719">
    <property type="entry name" value="Prot_kinase_dom"/>
</dbReference>
<keyword evidence="2" id="KW-0808">Transferase</keyword>
<feature type="region of interest" description="Disordered" evidence="7">
    <location>
        <begin position="389"/>
        <end position="429"/>
    </location>
</feature>
<dbReference type="Proteomes" id="UP000193560">
    <property type="component" value="Unassembled WGS sequence"/>
</dbReference>
<dbReference type="STRING" id="90262.A0A1X2J025"/>
<evidence type="ECO:0000256" key="4">
    <source>
        <dbReference type="ARBA" id="ARBA00022777"/>
    </source>
</evidence>
<dbReference type="GO" id="GO:0004709">
    <property type="term" value="F:MAP kinase kinase kinase activity"/>
    <property type="evidence" value="ECO:0007669"/>
    <property type="project" value="TreeGrafter"/>
</dbReference>
<evidence type="ECO:0000256" key="1">
    <source>
        <dbReference type="ARBA" id="ARBA00022527"/>
    </source>
</evidence>
<dbReference type="InterPro" id="IPR008271">
    <property type="entry name" value="Ser/Thr_kinase_AS"/>
</dbReference>
<gene>
    <name evidence="10" type="ORF">BCR42DRAFT_3110</name>
</gene>
<feature type="compositionally biased region" description="Polar residues" evidence="7">
    <location>
        <begin position="182"/>
        <end position="203"/>
    </location>
</feature>
<dbReference type="GO" id="GO:0005737">
    <property type="term" value="C:cytoplasm"/>
    <property type="evidence" value="ECO:0007669"/>
    <property type="project" value="TreeGrafter"/>
</dbReference>
<evidence type="ECO:0000256" key="7">
    <source>
        <dbReference type="SAM" id="MobiDB-lite"/>
    </source>
</evidence>
<dbReference type="InterPro" id="IPR050538">
    <property type="entry name" value="MAP_kinase_kinase_kinase"/>
</dbReference>
<dbReference type="PRINTS" id="PR00888">
    <property type="entry name" value="SM22CALPONIN"/>
</dbReference>
<dbReference type="PROSITE" id="PS00107">
    <property type="entry name" value="PROTEIN_KINASE_ATP"/>
    <property type="match status" value="1"/>
</dbReference>
<evidence type="ECO:0000259" key="9">
    <source>
        <dbReference type="PROSITE" id="PS50021"/>
    </source>
</evidence>
<dbReference type="SUPFAM" id="SSF47576">
    <property type="entry name" value="Calponin-homology domain, CH-domain"/>
    <property type="match status" value="1"/>
</dbReference>
<dbReference type="InterPro" id="IPR003096">
    <property type="entry name" value="SM22_calponin"/>
</dbReference>
<comment type="caution">
    <text evidence="10">The sequence shown here is derived from an EMBL/GenBank/DDBJ whole genome shotgun (WGS) entry which is preliminary data.</text>
</comment>
<evidence type="ECO:0000256" key="2">
    <source>
        <dbReference type="ARBA" id="ARBA00022679"/>
    </source>
</evidence>
<feature type="binding site" evidence="6">
    <location>
        <position position="504"/>
    </location>
    <ligand>
        <name>ATP</name>
        <dbReference type="ChEBI" id="CHEBI:30616"/>
    </ligand>
</feature>
<protein>
    <submittedName>
        <fullName evidence="10">Kinase-like domain-containing protein</fullName>
    </submittedName>
</protein>
<dbReference type="Pfam" id="PF00307">
    <property type="entry name" value="CH"/>
    <property type="match status" value="1"/>
</dbReference>
<dbReference type="Gene3D" id="1.10.418.10">
    <property type="entry name" value="Calponin-like domain"/>
    <property type="match status" value="1"/>
</dbReference>
<evidence type="ECO:0000259" key="8">
    <source>
        <dbReference type="PROSITE" id="PS50011"/>
    </source>
</evidence>
<dbReference type="SMART" id="SM00033">
    <property type="entry name" value="CH"/>
    <property type="match status" value="1"/>
</dbReference>
<dbReference type="SMART" id="SM00220">
    <property type="entry name" value="S_TKc"/>
    <property type="match status" value="1"/>
</dbReference>